<keyword evidence="1" id="KW-0812">Transmembrane</keyword>
<evidence type="ECO:0000313" key="2">
    <source>
        <dbReference type="EMBL" id="OME10254.1"/>
    </source>
</evidence>
<comment type="caution">
    <text evidence="2">The sequence shown here is derived from an EMBL/GenBank/DDBJ whole genome shotgun (WGS) entry which is preliminary data.</text>
</comment>
<sequence length="278" mass="30558">MNKKGHVALAAIAGSLSFYTALHSKLWNPSHEYIGPLLILSVGAAITGGLAPDLDHKTSTASQHIQFSVQKRRFFRLVSVLMLVVGVILLALKLYEGDWRLSVLPAAKNALICLVGSLIFFMLANMRNIVLSGVGITLLAMYSLYGLHWITAFAGLGFLMLPVVKHRGIIHTPEYAIVMSLGIISFSFQQSDTVQILAIGFLTGWWAHLVGDCFGSDGIHSLIIPKLKIGLHLFSNGGTVERWISRICWCSSLIVWVIILTNQALPNVTFFKTLNFLQ</sequence>
<feature type="transmembrane region" description="Helical" evidence="1">
    <location>
        <begin position="106"/>
        <end position="124"/>
    </location>
</feature>
<evidence type="ECO:0000313" key="3">
    <source>
        <dbReference type="Proteomes" id="UP000187323"/>
    </source>
</evidence>
<accession>A0AB36J5B6</accession>
<evidence type="ECO:0008006" key="4">
    <source>
        <dbReference type="Google" id="ProtNLM"/>
    </source>
</evidence>
<feature type="transmembrane region" description="Helical" evidence="1">
    <location>
        <begin position="33"/>
        <end position="54"/>
    </location>
</feature>
<evidence type="ECO:0000256" key="1">
    <source>
        <dbReference type="SAM" id="Phobius"/>
    </source>
</evidence>
<dbReference type="Proteomes" id="UP000187323">
    <property type="component" value="Unassembled WGS sequence"/>
</dbReference>
<dbReference type="EMBL" id="MPTO01000050">
    <property type="protein sequence ID" value="OME10254.1"/>
    <property type="molecule type" value="Genomic_DNA"/>
</dbReference>
<name>A0AB36J5B6_9BACL</name>
<protein>
    <recommendedName>
        <fullName evidence="4">Metal-dependent hydrolase</fullName>
    </recommendedName>
</protein>
<gene>
    <name evidence="2" type="ORF">BSK47_31015</name>
</gene>
<keyword evidence="1" id="KW-1133">Transmembrane helix</keyword>
<feature type="transmembrane region" description="Helical" evidence="1">
    <location>
        <begin position="136"/>
        <end position="161"/>
    </location>
</feature>
<keyword evidence="1" id="KW-0472">Membrane</keyword>
<organism evidence="2 3">
    <name type="scientific">Paenibacillus odorifer</name>
    <dbReference type="NCBI Taxonomy" id="189426"/>
    <lineage>
        <taxon>Bacteria</taxon>
        <taxon>Bacillati</taxon>
        <taxon>Bacillota</taxon>
        <taxon>Bacilli</taxon>
        <taxon>Bacillales</taxon>
        <taxon>Paenibacillaceae</taxon>
        <taxon>Paenibacillus</taxon>
    </lineage>
</organism>
<dbReference type="Pfam" id="PF04307">
    <property type="entry name" value="YdjM"/>
    <property type="match status" value="1"/>
</dbReference>
<feature type="transmembrane region" description="Helical" evidence="1">
    <location>
        <begin position="74"/>
        <end position="94"/>
    </location>
</feature>
<dbReference type="InterPro" id="IPR007404">
    <property type="entry name" value="YdjM-like"/>
</dbReference>
<dbReference type="AlphaFoldDB" id="A0AB36J5B6"/>
<reference evidence="2 3" key="1">
    <citation type="submission" date="2016-10" db="EMBL/GenBank/DDBJ databases">
        <title>Paenibacillus species isolates.</title>
        <authorList>
            <person name="Beno S.M."/>
        </authorList>
    </citation>
    <scope>NUCLEOTIDE SEQUENCE [LARGE SCALE GENOMIC DNA]</scope>
    <source>
        <strain evidence="2 3">FSL H7-0918</strain>
    </source>
</reference>
<proteinExistence type="predicted"/>
<dbReference type="RefSeq" id="WP_076138891.1">
    <property type="nucleotide sequence ID" value="NZ_MPTN01000056.1"/>
</dbReference>